<keyword evidence="5" id="KW-0539">Nucleus</keyword>
<reference evidence="8 9" key="1">
    <citation type="submission" date="2023-08" db="EMBL/GenBank/DDBJ databases">
        <title>Black Yeasts Isolated from many extreme environments.</title>
        <authorList>
            <person name="Coleine C."/>
            <person name="Stajich J.E."/>
            <person name="Selbmann L."/>
        </authorList>
    </citation>
    <scope>NUCLEOTIDE SEQUENCE [LARGE SCALE GENOMIC DNA]</scope>
    <source>
        <strain evidence="8 9">CCFEE 5885</strain>
    </source>
</reference>
<keyword evidence="9" id="KW-1185">Reference proteome</keyword>
<gene>
    <name evidence="8" type="ORF">LTR24_002561</name>
</gene>
<keyword evidence="1" id="KW-0479">Metal-binding</keyword>
<comment type="caution">
    <text evidence="8">The sequence shown here is derived from an EMBL/GenBank/DDBJ whole genome shotgun (WGS) entry which is preliminary data.</text>
</comment>
<evidence type="ECO:0000313" key="9">
    <source>
        <dbReference type="Proteomes" id="UP001345013"/>
    </source>
</evidence>
<dbReference type="InterPro" id="IPR001138">
    <property type="entry name" value="Zn2Cys6_DnaBD"/>
</dbReference>
<feature type="domain" description="Zn(2)-C6 fungal-type" evidence="7">
    <location>
        <begin position="72"/>
        <end position="102"/>
    </location>
</feature>
<dbReference type="SUPFAM" id="SSF57701">
    <property type="entry name" value="Zn2/Cys6 DNA-binding domain"/>
    <property type="match status" value="1"/>
</dbReference>
<dbReference type="EMBL" id="JAVRRG010000022">
    <property type="protein sequence ID" value="KAK5096495.1"/>
    <property type="molecule type" value="Genomic_DNA"/>
</dbReference>
<keyword evidence="2" id="KW-0805">Transcription regulation</keyword>
<feature type="region of interest" description="Disordered" evidence="6">
    <location>
        <begin position="1"/>
        <end position="58"/>
    </location>
</feature>
<evidence type="ECO:0000259" key="7">
    <source>
        <dbReference type="PROSITE" id="PS50048"/>
    </source>
</evidence>
<name>A0ABR0KHE8_9EURO</name>
<dbReference type="InterPro" id="IPR050987">
    <property type="entry name" value="AtrR-like"/>
</dbReference>
<accession>A0ABR0KHE8</accession>
<dbReference type="PROSITE" id="PS00463">
    <property type="entry name" value="ZN2_CY6_FUNGAL_1"/>
    <property type="match status" value="1"/>
</dbReference>
<dbReference type="CDD" id="cd12148">
    <property type="entry name" value="fungal_TF_MHR"/>
    <property type="match status" value="1"/>
</dbReference>
<dbReference type="InterPro" id="IPR007219">
    <property type="entry name" value="XnlR_reg_dom"/>
</dbReference>
<evidence type="ECO:0000313" key="8">
    <source>
        <dbReference type="EMBL" id="KAK5096495.1"/>
    </source>
</evidence>
<dbReference type="PANTHER" id="PTHR46910:SF4">
    <property type="entry name" value="ZN(2)-C6 FUNGAL-TYPE DOMAIN-CONTAINING PROTEIN"/>
    <property type="match status" value="1"/>
</dbReference>
<protein>
    <recommendedName>
        <fullName evidence="7">Zn(2)-C6 fungal-type domain-containing protein</fullName>
    </recommendedName>
</protein>
<organism evidence="8 9">
    <name type="scientific">Lithohypha guttulata</name>
    <dbReference type="NCBI Taxonomy" id="1690604"/>
    <lineage>
        <taxon>Eukaryota</taxon>
        <taxon>Fungi</taxon>
        <taxon>Dikarya</taxon>
        <taxon>Ascomycota</taxon>
        <taxon>Pezizomycotina</taxon>
        <taxon>Eurotiomycetes</taxon>
        <taxon>Chaetothyriomycetidae</taxon>
        <taxon>Chaetothyriales</taxon>
        <taxon>Trichomeriaceae</taxon>
        <taxon>Lithohypha</taxon>
    </lineage>
</organism>
<dbReference type="PROSITE" id="PS50048">
    <property type="entry name" value="ZN2_CY6_FUNGAL_2"/>
    <property type="match status" value="1"/>
</dbReference>
<keyword evidence="3" id="KW-0238">DNA-binding</keyword>
<dbReference type="InterPro" id="IPR036864">
    <property type="entry name" value="Zn2-C6_fun-type_DNA-bd_sf"/>
</dbReference>
<proteinExistence type="predicted"/>
<feature type="compositionally biased region" description="Polar residues" evidence="6">
    <location>
        <begin position="725"/>
        <end position="742"/>
    </location>
</feature>
<evidence type="ECO:0000256" key="5">
    <source>
        <dbReference type="ARBA" id="ARBA00023242"/>
    </source>
</evidence>
<feature type="region of interest" description="Disordered" evidence="6">
    <location>
        <begin position="687"/>
        <end position="752"/>
    </location>
</feature>
<evidence type="ECO:0000256" key="6">
    <source>
        <dbReference type="SAM" id="MobiDB-lite"/>
    </source>
</evidence>
<dbReference type="Gene3D" id="4.10.240.10">
    <property type="entry name" value="Zn(2)-C6 fungal-type DNA-binding domain"/>
    <property type="match status" value="1"/>
</dbReference>
<evidence type="ECO:0000256" key="3">
    <source>
        <dbReference type="ARBA" id="ARBA00023125"/>
    </source>
</evidence>
<feature type="region of interest" description="Disordered" evidence="6">
    <location>
        <begin position="137"/>
        <end position="161"/>
    </location>
</feature>
<dbReference type="Proteomes" id="UP001345013">
    <property type="component" value="Unassembled WGS sequence"/>
</dbReference>
<feature type="compositionally biased region" description="Polar residues" evidence="6">
    <location>
        <begin position="1"/>
        <end position="16"/>
    </location>
</feature>
<dbReference type="CDD" id="cd00067">
    <property type="entry name" value="GAL4"/>
    <property type="match status" value="1"/>
</dbReference>
<evidence type="ECO:0000256" key="2">
    <source>
        <dbReference type="ARBA" id="ARBA00023015"/>
    </source>
</evidence>
<keyword evidence="4" id="KW-0804">Transcription</keyword>
<evidence type="ECO:0000256" key="4">
    <source>
        <dbReference type="ARBA" id="ARBA00023163"/>
    </source>
</evidence>
<sequence length="828" mass="94022">MQPHTAQPASPYTSHDNPPVPLLSASKRPRLHTDLDAHPHESKRIKSAPEEPELYSDNVRKKLAATSRTGQACDRCKERKMKCDPDPVACQPCRSKTLRCYTTDRVTGQSRERGQSDRTESEISYLRGQLSRYKRKYGPLSGGTPGEIPSTPYTAPPFRSRDRPSTYLSLCPDGDPRPSIITDIPSSRYIGWPTPDIHGTIHDGPVNGTRVDILDYGIMDSGDFECDIMRDPDQPNVDHFNFSTYSVLRSIHQRQRIHQHHLQLPPKQDALESADIFLTAMWGFIPIVHKESFFALIHRLYDTPQNVSLPEQIQVVQMLAIVNHQTAIRNHTQAIKMEDSYRYFHYALGSYPYLMEESSLPAMQALAMILTQFRILPKPGHTWTLAQEMLIRCIDLNYHRDPDMIDLPTGETSALAKELRKRVFHSILGICVTTGCRLGRPAPWQFVHWDVPLPLAIKDSEISVAGLQPRRSGNCDFWQCLHLAKLLPLYAELHNYVLTVRRSPADYVKIVDALHTKIDAWRADWDTCLQNEDRTKPHIIIPTLLIDSWAAEFLLNLHHPNVCTARTQDVLEKNLDVCHKAAKRLLSNFHTLSEQYKAADFSWNSVVAYTLGFGLTLHIFRKRTNHITQEQFNATKNELAGWMSLMAYADLVLRTKNRLQNYFRPLVETVQQHVQVLIVNESHTDRAATQLSSTHGHHEFNRSSSIVKQEPSPHPVPSLRHIQERSATPNGVTQPPSHTLQHSYGLAPYQNSQPPLPPGSYSIYSPPIMQHPNLPTSLAPLLNEPRGSMSQYQSSLSQMQDPAMTFSPHLYTDSSAQWPLFPLGATYS</sequence>
<feature type="compositionally biased region" description="Basic and acidic residues" evidence="6">
    <location>
        <begin position="31"/>
        <end position="49"/>
    </location>
</feature>
<evidence type="ECO:0000256" key="1">
    <source>
        <dbReference type="ARBA" id="ARBA00022723"/>
    </source>
</evidence>
<dbReference type="SMART" id="SM00066">
    <property type="entry name" value="GAL4"/>
    <property type="match status" value="1"/>
</dbReference>
<dbReference type="PANTHER" id="PTHR46910">
    <property type="entry name" value="TRANSCRIPTION FACTOR PDR1"/>
    <property type="match status" value="1"/>
</dbReference>
<dbReference type="Pfam" id="PF04082">
    <property type="entry name" value="Fungal_trans"/>
    <property type="match status" value="1"/>
</dbReference>